<evidence type="ECO:0000259" key="3">
    <source>
        <dbReference type="PROSITE" id="PS50846"/>
    </source>
</evidence>
<dbReference type="RefSeq" id="WP_309490432.1">
    <property type="nucleotide sequence ID" value="NZ_JAENIG010000008.1"/>
</dbReference>
<dbReference type="PANTHER" id="PTHR46594:SF4">
    <property type="entry name" value="P-TYPE CATION-TRANSPORTING ATPASE"/>
    <property type="match status" value="1"/>
</dbReference>
<evidence type="ECO:0000313" key="5">
    <source>
        <dbReference type="Proteomes" id="UP000634206"/>
    </source>
</evidence>
<dbReference type="EMBL" id="JAENIG010000008">
    <property type="protein sequence ID" value="MBK1855820.1"/>
    <property type="molecule type" value="Genomic_DNA"/>
</dbReference>
<evidence type="ECO:0000313" key="4">
    <source>
        <dbReference type="EMBL" id="MBK1855820.1"/>
    </source>
</evidence>
<gene>
    <name evidence="4" type="ORF">JIN83_12680</name>
</gene>
<dbReference type="PRINTS" id="PR00946">
    <property type="entry name" value="HGSCAVENGER"/>
</dbReference>
<name>A0AAE2SFV4_9BACT</name>
<protein>
    <submittedName>
        <fullName evidence="4">Heavy-metal-associated domain-containing protein</fullName>
    </submittedName>
</protein>
<dbReference type="InterPro" id="IPR006121">
    <property type="entry name" value="HMA_dom"/>
</dbReference>
<dbReference type="InterPro" id="IPR036163">
    <property type="entry name" value="HMA_dom_sf"/>
</dbReference>
<comment type="caution">
    <text evidence="4">The sequence shown here is derived from an EMBL/GenBank/DDBJ whole genome shotgun (WGS) entry which is preliminary data.</text>
</comment>
<dbReference type="AlphaFoldDB" id="A0AAE2SFV4"/>
<keyword evidence="2" id="KW-0732">Signal</keyword>
<dbReference type="CDD" id="cd00371">
    <property type="entry name" value="HMA"/>
    <property type="match status" value="2"/>
</dbReference>
<evidence type="ECO:0000256" key="2">
    <source>
        <dbReference type="SAM" id="SignalP"/>
    </source>
</evidence>
<sequence>MIKYFAGTMVLGCAQVVMAGGATCDTTAAACADKTECAAGACDVASVAEGQELHTYVVTGMTCGGCSGAVTKSVASVEGVTVKKVCHESGTATVVFDPSKVKASDVQAAIAKGKFAVTAERFTVPVSGMTCSSCSGKVTKALGSLEGVTVKTVCHESGKAVVDVDTSKSNRAAVVKAITATGFKAS</sequence>
<feature type="domain" description="HMA" evidence="3">
    <location>
        <begin position="52"/>
        <end position="118"/>
    </location>
</feature>
<proteinExistence type="predicted"/>
<feature type="signal peptide" evidence="2">
    <location>
        <begin position="1"/>
        <end position="19"/>
    </location>
</feature>
<dbReference type="SUPFAM" id="SSF55008">
    <property type="entry name" value="HMA, heavy metal-associated domain"/>
    <property type="match status" value="2"/>
</dbReference>
<dbReference type="InterPro" id="IPR006122">
    <property type="entry name" value="HMA_Cu_ion-bd"/>
</dbReference>
<reference evidence="4" key="1">
    <citation type="submission" date="2021-01" db="EMBL/GenBank/DDBJ databases">
        <title>Modified the classification status of verrucomicrobia.</title>
        <authorList>
            <person name="Feng X."/>
        </authorList>
    </citation>
    <scope>NUCLEOTIDE SEQUENCE</scope>
    <source>
        <strain evidence="4">5K15</strain>
    </source>
</reference>
<dbReference type="NCBIfam" id="TIGR00003">
    <property type="entry name" value="copper ion binding protein"/>
    <property type="match status" value="2"/>
</dbReference>
<accession>A0AAE2SFV4</accession>
<dbReference type="GO" id="GO:0005507">
    <property type="term" value="F:copper ion binding"/>
    <property type="evidence" value="ECO:0007669"/>
    <property type="project" value="InterPro"/>
</dbReference>
<dbReference type="Proteomes" id="UP000634206">
    <property type="component" value="Unassembled WGS sequence"/>
</dbReference>
<organism evidence="4 5">
    <name type="scientific">Oceaniferula flava</name>
    <dbReference type="NCBI Taxonomy" id="2800421"/>
    <lineage>
        <taxon>Bacteria</taxon>
        <taxon>Pseudomonadati</taxon>
        <taxon>Verrucomicrobiota</taxon>
        <taxon>Verrucomicrobiia</taxon>
        <taxon>Verrucomicrobiales</taxon>
        <taxon>Verrucomicrobiaceae</taxon>
        <taxon>Oceaniferula</taxon>
    </lineage>
</organism>
<feature type="domain" description="HMA" evidence="3">
    <location>
        <begin position="120"/>
        <end position="186"/>
    </location>
</feature>
<dbReference type="InterPro" id="IPR001802">
    <property type="entry name" value="MerP/CopZ"/>
</dbReference>
<evidence type="ECO:0000256" key="1">
    <source>
        <dbReference type="ARBA" id="ARBA00022723"/>
    </source>
</evidence>
<dbReference type="PROSITE" id="PS50846">
    <property type="entry name" value="HMA_2"/>
    <property type="match status" value="2"/>
</dbReference>
<dbReference type="Pfam" id="PF00403">
    <property type="entry name" value="HMA"/>
    <property type="match status" value="2"/>
</dbReference>
<feature type="chain" id="PRO_5042180255" evidence="2">
    <location>
        <begin position="20"/>
        <end position="186"/>
    </location>
</feature>
<keyword evidence="5" id="KW-1185">Reference proteome</keyword>
<dbReference type="PANTHER" id="PTHR46594">
    <property type="entry name" value="P-TYPE CATION-TRANSPORTING ATPASE"/>
    <property type="match status" value="1"/>
</dbReference>
<keyword evidence="1" id="KW-0479">Metal-binding</keyword>
<dbReference type="Gene3D" id="3.30.70.100">
    <property type="match status" value="2"/>
</dbReference>